<keyword evidence="3" id="KW-0520">NAD</keyword>
<evidence type="ECO:0000313" key="6">
    <source>
        <dbReference type="EMBL" id="GEP04228.1"/>
    </source>
</evidence>
<dbReference type="Gene3D" id="3.30.1600.10">
    <property type="entry name" value="SIR2/SIRT2 'Small Domain"/>
    <property type="match status" value="1"/>
</dbReference>
<keyword evidence="4" id="KW-0479">Metal-binding</keyword>
<sequence length="186" mass="20043">MLDFYNWRRRNALAAEPNSAHRALARAQARLASMGGRLFLCTQNVDDLHERGGAEAVTHMHGALLRARCTGCGHGFACRGDILRADPCPGCARTGTLRPDIVWFGEMPMHLEAIDARLREADLFVAIGTSGSVYPAAGYVMQARSLGIRTCELNLEPSDNAVLFDEARYGPASGTVPAFLADLGLA</sequence>
<dbReference type="InterPro" id="IPR026590">
    <property type="entry name" value="Ssirtuin_cat_dom"/>
</dbReference>
<evidence type="ECO:0000313" key="7">
    <source>
        <dbReference type="EMBL" id="GLS66644.1"/>
    </source>
</evidence>
<dbReference type="GO" id="GO:0070403">
    <property type="term" value="F:NAD+ binding"/>
    <property type="evidence" value="ECO:0007669"/>
    <property type="project" value="InterPro"/>
</dbReference>
<feature type="active site" description="Proton acceptor" evidence="4">
    <location>
        <position position="61"/>
    </location>
</feature>
<dbReference type="EC" id="2.3.1.286" evidence="1"/>
<dbReference type="SUPFAM" id="SSF52467">
    <property type="entry name" value="DHS-like NAD/FAD-binding domain"/>
    <property type="match status" value="1"/>
</dbReference>
<feature type="binding site" evidence="4">
    <location>
        <position position="91"/>
    </location>
    <ligand>
        <name>Zn(2+)</name>
        <dbReference type="ChEBI" id="CHEBI:29105"/>
    </ligand>
</feature>
<dbReference type="GO" id="GO:0046872">
    <property type="term" value="F:metal ion binding"/>
    <property type="evidence" value="ECO:0007669"/>
    <property type="project" value="UniProtKB-KW"/>
</dbReference>
<evidence type="ECO:0000256" key="1">
    <source>
        <dbReference type="ARBA" id="ARBA00012928"/>
    </source>
</evidence>
<reference evidence="7" key="4">
    <citation type="submission" date="2023-01" db="EMBL/GenBank/DDBJ databases">
        <title>Draft genome sequence of Methylobacterium oxalidis strain NBRC 107715.</title>
        <authorList>
            <person name="Sun Q."/>
            <person name="Mori K."/>
        </authorList>
    </citation>
    <scope>NUCLEOTIDE SEQUENCE</scope>
    <source>
        <strain evidence="7">NBRC 107715</strain>
    </source>
</reference>
<evidence type="ECO:0000256" key="4">
    <source>
        <dbReference type="PROSITE-ProRule" id="PRU00236"/>
    </source>
</evidence>
<accession>A0A512J2L8</accession>
<proteinExistence type="predicted"/>
<evidence type="ECO:0000256" key="2">
    <source>
        <dbReference type="ARBA" id="ARBA00022679"/>
    </source>
</evidence>
<dbReference type="Gene3D" id="3.40.50.1220">
    <property type="entry name" value="TPP-binding domain"/>
    <property type="match status" value="1"/>
</dbReference>
<feature type="binding site" evidence="4">
    <location>
        <position position="88"/>
    </location>
    <ligand>
        <name>Zn(2+)</name>
        <dbReference type="ChEBI" id="CHEBI:29105"/>
    </ligand>
</feature>
<dbReference type="InterPro" id="IPR050134">
    <property type="entry name" value="NAD-dep_sirtuin_deacylases"/>
</dbReference>
<name>A0A512J2L8_9HYPH</name>
<reference evidence="7" key="1">
    <citation type="journal article" date="2014" name="Int. J. Syst. Evol. Microbiol.">
        <title>Complete genome of a new Firmicutes species belonging to the dominant human colonic microbiota ('Ruminococcus bicirculans') reveals two chromosomes and a selective capacity to utilize plant glucans.</title>
        <authorList>
            <consortium name="NISC Comparative Sequencing Program"/>
            <person name="Wegmann U."/>
            <person name="Louis P."/>
            <person name="Goesmann A."/>
            <person name="Henrissat B."/>
            <person name="Duncan S.H."/>
            <person name="Flint H.J."/>
        </authorList>
    </citation>
    <scope>NUCLEOTIDE SEQUENCE</scope>
    <source>
        <strain evidence="7">NBRC 107715</strain>
    </source>
</reference>
<feature type="domain" description="Deacetylase sirtuin-type" evidence="5">
    <location>
        <begin position="1"/>
        <end position="186"/>
    </location>
</feature>
<feature type="binding site" evidence="4">
    <location>
        <position position="72"/>
    </location>
    <ligand>
        <name>Zn(2+)</name>
        <dbReference type="ChEBI" id="CHEBI:29105"/>
    </ligand>
</feature>
<feature type="binding site" evidence="4">
    <location>
        <position position="69"/>
    </location>
    <ligand>
        <name>Zn(2+)</name>
        <dbReference type="ChEBI" id="CHEBI:29105"/>
    </ligand>
</feature>
<evidence type="ECO:0000313" key="9">
    <source>
        <dbReference type="Proteomes" id="UP001156856"/>
    </source>
</evidence>
<dbReference type="EMBL" id="BSPK01000107">
    <property type="protein sequence ID" value="GLS66644.1"/>
    <property type="molecule type" value="Genomic_DNA"/>
</dbReference>
<organism evidence="6 8">
    <name type="scientific">Methylobacterium oxalidis</name>
    <dbReference type="NCBI Taxonomy" id="944322"/>
    <lineage>
        <taxon>Bacteria</taxon>
        <taxon>Pseudomonadati</taxon>
        <taxon>Pseudomonadota</taxon>
        <taxon>Alphaproteobacteria</taxon>
        <taxon>Hyphomicrobiales</taxon>
        <taxon>Methylobacteriaceae</taxon>
        <taxon>Methylobacterium</taxon>
    </lineage>
</organism>
<dbReference type="Proteomes" id="UP000321960">
    <property type="component" value="Unassembled WGS sequence"/>
</dbReference>
<dbReference type="PROSITE" id="PS50305">
    <property type="entry name" value="SIRTUIN"/>
    <property type="match status" value="1"/>
</dbReference>
<gene>
    <name evidence="6" type="primary">cobB_2</name>
    <name evidence="7" type="ORF">GCM10007888_50270</name>
    <name evidence="6" type="ORF">MOX02_22660</name>
</gene>
<dbReference type="Pfam" id="PF02146">
    <property type="entry name" value="SIR2"/>
    <property type="match status" value="1"/>
</dbReference>
<comment type="caution">
    <text evidence="6">The sequence shown here is derived from an EMBL/GenBank/DDBJ whole genome shotgun (WGS) entry which is preliminary data.</text>
</comment>
<dbReference type="Proteomes" id="UP001156856">
    <property type="component" value="Unassembled WGS sequence"/>
</dbReference>
<dbReference type="InterPro" id="IPR003000">
    <property type="entry name" value="Sirtuin"/>
</dbReference>
<evidence type="ECO:0000313" key="8">
    <source>
        <dbReference type="Proteomes" id="UP000321960"/>
    </source>
</evidence>
<dbReference type="InterPro" id="IPR026591">
    <property type="entry name" value="Sirtuin_cat_small_dom_sf"/>
</dbReference>
<reference evidence="6 8" key="3">
    <citation type="submission" date="2019-07" db="EMBL/GenBank/DDBJ databases">
        <title>Whole genome shotgun sequence of Methylobacterium oxalidis NBRC 107715.</title>
        <authorList>
            <person name="Hosoyama A."/>
            <person name="Uohara A."/>
            <person name="Ohji S."/>
            <person name="Ichikawa N."/>
        </authorList>
    </citation>
    <scope>NUCLEOTIDE SEQUENCE [LARGE SCALE GENOMIC DNA]</scope>
    <source>
        <strain evidence="6 8">NBRC 107715</strain>
    </source>
</reference>
<dbReference type="PANTHER" id="PTHR11085:SF4">
    <property type="entry name" value="NAD-DEPENDENT PROTEIN DEACYLASE"/>
    <property type="match status" value="1"/>
</dbReference>
<evidence type="ECO:0000259" key="5">
    <source>
        <dbReference type="PROSITE" id="PS50305"/>
    </source>
</evidence>
<reference evidence="9" key="2">
    <citation type="journal article" date="2019" name="Int. J. Syst. Evol. Microbiol.">
        <title>The Global Catalogue of Microorganisms (GCM) 10K type strain sequencing project: providing services to taxonomists for standard genome sequencing and annotation.</title>
        <authorList>
            <consortium name="The Broad Institute Genomics Platform"/>
            <consortium name="The Broad Institute Genome Sequencing Center for Infectious Disease"/>
            <person name="Wu L."/>
            <person name="Ma J."/>
        </authorList>
    </citation>
    <scope>NUCLEOTIDE SEQUENCE [LARGE SCALE GENOMIC DNA]</scope>
    <source>
        <strain evidence="9">NBRC 107715</strain>
    </source>
</reference>
<protein>
    <recommendedName>
        <fullName evidence="1">protein acetyllysine N-acetyltransferase</fullName>
        <ecNumber evidence="1">2.3.1.286</ecNumber>
    </recommendedName>
</protein>
<dbReference type="AlphaFoldDB" id="A0A512J2L8"/>
<dbReference type="GO" id="GO:0017136">
    <property type="term" value="F:histone deacetylase activity, NAD-dependent"/>
    <property type="evidence" value="ECO:0007669"/>
    <property type="project" value="TreeGrafter"/>
</dbReference>
<dbReference type="InterPro" id="IPR029035">
    <property type="entry name" value="DHS-like_NAD/FAD-binding_dom"/>
</dbReference>
<dbReference type="EMBL" id="BJZU01000040">
    <property type="protein sequence ID" value="GEP04228.1"/>
    <property type="molecule type" value="Genomic_DNA"/>
</dbReference>
<keyword evidence="9" id="KW-1185">Reference proteome</keyword>
<dbReference type="PANTHER" id="PTHR11085">
    <property type="entry name" value="NAD-DEPENDENT PROTEIN DEACYLASE SIRTUIN-5, MITOCHONDRIAL-RELATED"/>
    <property type="match status" value="1"/>
</dbReference>
<keyword evidence="2" id="KW-0808">Transferase</keyword>
<evidence type="ECO:0000256" key="3">
    <source>
        <dbReference type="ARBA" id="ARBA00023027"/>
    </source>
</evidence>
<keyword evidence="4" id="KW-0862">Zinc</keyword>